<evidence type="ECO:0000256" key="6">
    <source>
        <dbReference type="PIRSR" id="PIRSR000097-3"/>
    </source>
</evidence>
<evidence type="ECO:0000256" key="1">
    <source>
        <dbReference type="ARBA" id="ARBA00007905"/>
    </source>
</evidence>
<feature type="binding site" evidence="5">
    <location>
        <position position="115"/>
    </location>
    <ligand>
        <name>substrate</name>
    </ligand>
</feature>
<comment type="similarity">
    <text evidence="1">Belongs to the aldo/keto reductase family.</text>
</comment>
<dbReference type="EMBL" id="NNAY01000155">
    <property type="protein sequence ID" value="OXU30474.1"/>
    <property type="molecule type" value="Genomic_DNA"/>
</dbReference>
<dbReference type="InterPro" id="IPR020471">
    <property type="entry name" value="AKR"/>
</dbReference>
<keyword evidence="9" id="KW-1185">Reference proteome</keyword>
<organism evidence="8 9">
    <name type="scientific">Trichomalopsis sarcophagae</name>
    <dbReference type="NCBI Taxonomy" id="543379"/>
    <lineage>
        <taxon>Eukaryota</taxon>
        <taxon>Metazoa</taxon>
        <taxon>Ecdysozoa</taxon>
        <taxon>Arthropoda</taxon>
        <taxon>Hexapoda</taxon>
        <taxon>Insecta</taxon>
        <taxon>Pterygota</taxon>
        <taxon>Neoptera</taxon>
        <taxon>Endopterygota</taxon>
        <taxon>Hymenoptera</taxon>
        <taxon>Apocrita</taxon>
        <taxon>Proctotrupomorpha</taxon>
        <taxon>Chalcidoidea</taxon>
        <taxon>Pteromalidae</taxon>
        <taxon>Pteromalinae</taxon>
        <taxon>Trichomalopsis</taxon>
    </lineage>
</organism>
<dbReference type="Proteomes" id="UP000215335">
    <property type="component" value="Unassembled WGS sequence"/>
</dbReference>
<sequence length="326" mass="36546">MSSVANDGVALPTGQRVPIVGFGTWQASEEEVAAAVENALEAGYRHIDAAPVYLNEHVIGKVLKKWLDSGKVKREELFIVTKLPPSANRPEKVEKYLKQSLKDLQLDYLDLYLIHVPFAFVEEEGNLFPKHENGELKIDHNTDHIAVWAEMEKQVVNGLTKAIGLSNFNTKQIDRVLNYAKVPVATLQIELHLYFQQKEMVEYCKNKGIPITAYSPLGTRGLVKSLGKDGAVPDLLENPTVLEIAKKHNKTPAQIALKHTIQKGIIVIPKSTTPQRIRDNIQLFGWQLDDVDVKALNALDQGEKARICDFSFLPGTEKHPEFPFKQ</sequence>
<evidence type="ECO:0000313" key="8">
    <source>
        <dbReference type="EMBL" id="OXU30474.1"/>
    </source>
</evidence>
<protein>
    <recommendedName>
        <fullName evidence="7">NADP-dependent oxidoreductase domain-containing protein</fullName>
    </recommendedName>
</protein>
<dbReference type="Gene3D" id="3.20.20.100">
    <property type="entry name" value="NADP-dependent oxidoreductase domain"/>
    <property type="match status" value="1"/>
</dbReference>
<evidence type="ECO:0000313" key="9">
    <source>
        <dbReference type="Proteomes" id="UP000215335"/>
    </source>
</evidence>
<feature type="active site" description="Proton donor" evidence="4">
    <location>
        <position position="53"/>
    </location>
</feature>
<evidence type="ECO:0000256" key="4">
    <source>
        <dbReference type="PIRSR" id="PIRSR000097-1"/>
    </source>
</evidence>
<dbReference type="InterPro" id="IPR018170">
    <property type="entry name" value="Aldo/ket_reductase_CS"/>
</dbReference>
<gene>
    <name evidence="8" type="ORF">TSAR_013544</name>
</gene>
<dbReference type="STRING" id="543379.A0A232FI94"/>
<dbReference type="InterPro" id="IPR036812">
    <property type="entry name" value="NAD(P)_OxRdtase_dom_sf"/>
</dbReference>
<dbReference type="PROSITE" id="PS00062">
    <property type="entry name" value="ALDOKETO_REDUCTASE_2"/>
    <property type="match status" value="1"/>
</dbReference>
<dbReference type="SUPFAM" id="SSF51430">
    <property type="entry name" value="NAD(P)-linked oxidoreductase"/>
    <property type="match status" value="1"/>
</dbReference>
<keyword evidence="2" id="KW-0521">NADP</keyword>
<feature type="domain" description="NADP-dependent oxidoreductase" evidence="7">
    <location>
        <begin position="21"/>
        <end position="300"/>
    </location>
</feature>
<dbReference type="PROSITE" id="PS00798">
    <property type="entry name" value="ALDOKETO_REDUCTASE_1"/>
    <property type="match status" value="1"/>
</dbReference>
<dbReference type="OrthoDB" id="416253at2759"/>
<comment type="caution">
    <text evidence="8">The sequence shown here is derived from an EMBL/GenBank/DDBJ whole genome shotgun (WGS) entry which is preliminary data.</text>
</comment>
<evidence type="ECO:0000256" key="2">
    <source>
        <dbReference type="ARBA" id="ARBA00022857"/>
    </source>
</evidence>
<reference evidence="8 9" key="1">
    <citation type="journal article" date="2017" name="Curr. Biol.">
        <title>The Evolution of Venom by Co-option of Single-Copy Genes.</title>
        <authorList>
            <person name="Martinson E.O."/>
            <person name="Mrinalini"/>
            <person name="Kelkar Y.D."/>
            <person name="Chang C.H."/>
            <person name="Werren J.H."/>
        </authorList>
    </citation>
    <scope>NUCLEOTIDE SEQUENCE [LARGE SCALE GENOMIC DNA]</scope>
    <source>
        <strain evidence="8 9">Alberta</strain>
        <tissue evidence="8">Whole body</tissue>
    </source>
</reference>
<dbReference type="InterPro" id="IPR023210">
    <property type="entry name" value="NADP_OxRdtase_dom"/>
</dbReference>
<evidence type="ECO:0000256" key="3">
    <source>
        <dbReference type="ARBA" id="ARBA00023002"/>
    </source>
</evidence>
<dbReference type="FunFam" id="3.20.20.100:FF:000006">
    <property type="entry name" value="Aldo-keto reductase family 1 member A1"/>
    <property type="match status" value="1"/>
</dbReference>
<dbReference type="PANTHER" id="PTHR11732">
    <property type="entry name" value="ALDO/KETO REDUCTASE"/>
    <property type="match status" value="1"/>
</dbReference>
<dbReference type="GO" id="GO:0016491">
    <property type="term" value="F:oxidoreductase activity"/>
    <property type="evidence" value="ECO:0007669"/>
    <property type="project" value="UniProtKB-KW"/>
</dbReference>
<proteinExistence type="inferred from homology"/>
<dbReference type="PRINTS" id="PR00069">
    <property type="entry name" value="ALDKETRDTASE"/>
</dbReference>
<dbReference type="PIRSF" id="PIRSF000097">
    <property type="entry name" value="AKR"/>
    <property type="match status" value="1"/>
</dbReference>
<evidence type="ECO:0000256" key="5">
    <source>
        <dbReference type="PIRSR" id="PIRSR000097-2"/>
    </source>
</evidence>
<dbReference type="AlphaFoldDB" id="A0A232FI94"/>
<evidence type="ECO:0000259" key="7">
    <source>
        <dbReference type="Pfam" id="PF00248"/>
    </source>
</evidence>
<feature type="site" description="Lowers pKa of active site Tyr" evidence="6">
    <location>
        <position position="82"/>
    </location>
</feature>
<dbReference type="Pfam" id="PF00248">
    <property type="entry name" value="Aldo_ket_red"/>
    <property type="match status" value="1"/>
</dbReference>
<keyword evidence="3" id="KW-0560">Oxidoreductase</keyword>
<accession>A0A232FI94</accession>
<name>A0A232FI94_9HYME</name>